<dbReference type="EMBL" id="CP060028">
    <property type="protein sequence ID" value="QND79592.1"/>
    <property type="molecule type" value="Genomic_DNA"/>
</dbReference>
<feature type="region of interest" description="Disordered" evidence="6">
    <location>
        <begin position="69"/>
        <end position="100"/>
    </location>
</feature>
<dbReference type="GO" id="GO:0003677">
    <property type="term" value="F:DNA binding"/>
    <property type="evidence" value="ECO:0007669"/>
    <property type="project" value="UniProtKB-KW"/>
</dbReference>
<dbReference type="InterPro" id="IPR044068">
    <property type="entry name" value="CB"/>
</dbReference>
<evidence type="ECO:0000256" key="2">
    <source>
        <dbReference type="ARBA" id="ARBA00022908"/>
    </source>
</evidence>
<reference evidence="9 10" key="1">
    <citation type="submission" date="2020-08" db="EMBL/GenBank/DDBJ databases">
        <title>Streptomycin resistant and MDR strain, P. mexicana.</title>
        <authorList>
            <person name="Ganesh-kumar S."/>
            <person name="Zhe T."/>
            <person name="Yu Z."/>
            <person name="Min Y."/>
        </authorList>
    </citation>
    <scope>NUCLEOTIDE SEQUENCE [LARGE SCALE GENOMIC DNA]</scope>
    <source>
        <strain evidence="9 10">GTZY</strain>
    </source>
</reference>
<evidence type="ECO:0000259" key="7">
    <source>
        <dbReference type="PROSITE" id="PS51898"/>
    </source>
</evidence>
<dbReference type="InterPro" id="IPR010998">
    <property type="entry name" value="Integrase_recombinase_N"/>
</dbReference>
<comment type="similarity">
    <text evidence="1">Belongs to the 'phage' integrase family.</text>
</comment>
<dbReference type="InterPro" id="IPR038488">
    <property type="entry name" value="Integrase_DNA-bd_sf"/>
</dbReference>
<dbReference type="PROSITE" id="PS51898">
    <property type="entry name" value="TYR_RECOMBINASE"/>
    <property type="match status" value="1"/>
</dbReference>
<dbReference type="SUPFAM" id="SSF56349">
    <property type="entry name" value="DNA breaking-rejoining enzymes"/>
    <property type="match status" value="1"/>
</dbReference>
<dbReference type="InterPro" id="IPR050808">
    <property type="entry name" value="Phage_Integrase"/>
</dbReference>
<evidence type="ECO:0000256" key="4">
    <source>
        <dbReference type="ARBA" id="ARBA00023172"/>
    </source>
</evidence>
<dbReference type="CDD" id="cd00801">
    <property type="entry name" value="INT_P4_C"/>
    <property type="match status" value="1"/>
</dbReference>
<keyword evidence="3 5" id="KW-0238">DNA-binding</keyword>
<dbReference type="PROSITE" id="PS51900">
    <property type="entry name" value="CB"/>
    <property type="match status" value="1"/>
</dbReference>
<dbReference type="PANTHER" id="PTHR30629:SF2">
    <property type="entry name" value="PROPHAGE INTEGRASE INTS-RELATED"/>
    <property type="match status" value="1"/>
</dbReference>
<evidence type="ECO:0000256" key="1">
    <source>
        <dbReference type="ARBA" id="ARBA00008857"/>
    </source>
</evidence>
<gene>
    <name evidence="9" type="ORF">H4W19_14760</name>
</gene>
<dbReference type="Proteomes" id="UP000515506">
    <property type="component" value="Chromosome"/>
</dbReference>
<accession>A0ABX6R8Q6</accession>
<name>A0ABX6R8Q6_PSEMX</name>
<keyword evidence="4" id="KW-0233">DNA recombination</keyword>
<dbReference type="InterPro" id="IPR053876">
    <property type="entry name" value="Phage_int_M"/>
</dbReference>
<dbReference type="InterPro" id="IPR011010">
    <property type="entry name" value="DNA_brk_join_enz"/>
</dbReference>
<evidence type="ECO:0000313" key="10">
    <source>
        <dbReference type="Proteomes" id="UP000515506"/>
    </source>
</evidence>
<dbReference type="InterPro" id="IPR002104">
    <property type="entry name" value="Integrase_catalytic"/>
</dbReference>
<dbReference type="Gene3D" id="1.10.150.130">
    <property type="match status" value="1"/>
</dbReference>
<evidence type="ECO:0000256" key="3">
    <source>
        <dbReference type="ARBA" id="ARBA00023125"/>
    </source>
</evidence>
<dbReference type="RefSeq" id="WP_185894920.1">
    <property type="nucleotide sequence ID" value="NZ_CP060028.1"/>
</dbReference>
<proteinExistence type="inferred from homology"/>
<feature type="region of interest" description="Disordered" evidence="6">
    <location>
        <begin position="1"/>
        <end position="21"/>
    </location>
</feature>
<dbReference type="Gene3D" id="1.10.443.10">
    <property type="entry name" value="Intergrase catalytic core"/>
    <property type="match status" value="1"/>
</dbReference>
<sequence>MNYGNRMSTKGWPVQTKPEGKPIKLRDGGGLYLILRPDGARWWRLDYRRPLSGKRNTLSLGTYPDTGLAEARAERDRARKQLAAGIDPGEHRKAEQSAGAERASNSFEVISREWLAVKAHGWTESHHAKQRVRLEAHVLPWIGKKPITDVGVSDLRPLLNRMVERSHHEQAHRVMAAISSVFKYAVATERAERNPAADLGAALPSRRKRSFPTITDPKLIGGLLRAMDGYRGEPVTAAALKLAPMTFVRPGELRGARWAEFDLDNPEGARWVIPAVRRKLPKAAKEDPSTEPHIVPLAEQAVAILRDLQPLTGHREYVFPGVRNPKRCMSENTINAALRNLGYDRDTIVGHGFRHMASTLLNELGFNPDAIERQLAHKGQGVRAIYNLAKHMPERKKMMQAWADYLDACRALGIDGRLDFKAA</sequence>
<dbReference type="InterPro" id="IPR025166">
    <property type="entry name" value="Integrase_DNA_bind_dom"/>
</dbReference>
<dbReference type="Pfam" id="PF00589">
    <property type="entry name" value="Phage_integrase"/>
    <property type="match status" value="1"/>
</dbReference>
<dbReference type="Pfam" id="PF22022">
    <property type="entry name" value="Phage_int_M"/>
    <property type="match status" value="1"/>
</dbReference>
<keyword evidence="10" id="KW-1185">Reference proteome</keyword>
<protein>
    <submittedName>
        <fullName evidence="9">Integrase arm-type DNA-binding domain-containing protein</fullName>
    </submittedName>
</protein>
<dbReference type="PANTHER" id="PTHR30629">
    <property type="entry name" value="PROPHAGE INTEGRASE"/>
    <property type="match status" value="1"/>
</dbReference>
<feature type="domain" description="Tyr recombinase" evidence="7">
    <location>
        <begin position="210"/>
        <end position="404"/>
    </location>
</feature>
<dbReference type="Gene3D" id="3.30.160.390">
    <property type="entry name" value="Integrase, DNA-binding domain"/>
    <property type="match status" value="1"/>
</dbReference>
<evidence type="ECO:0000256" key="5">
    <source>
        <dbReference type="PROSITE-ProRule" id="PRU01248"/>
    </source>
</evidence>
<evidence type="ECO:0000256" key="6">
    <source>
        <dbReference type="SAM" id="MobiDB-lite"/>
    </source>
</evidence>
<keyword evidence="2" id="KW-0229">DNA integration</keyword>
<evidence type="ECO:0000259" key="8">
    <source>
        <dbReference type="PROSITE" id="PS51900"/>
    </source>
</evidence>
<organism evidence="9 10">
    <name type="scientific">Pseudoxanthomonas mexicana</name>
    <dbReference type="NCBI Taxonomy" id="128785"/>
    <lineage>
        <taxon>Bacteria</taxon>
        <taxon>Pseudomonadati</taxon>
        <taxon>Pseudomonadota</taxon>
        <taxon>Gammaproteobacteria</taxon>
        <taxon>Lysobacterales</taxon>
        <taxon>Lysobacteraceae</taxon>
        <taxon>Pseudoxanthomonas</taxon>
    </lineage>
</organism>
<dbReference type="Pfam" id="PF13356">
    <property type="entry name" value="Arm-DNA-bind_3"/>
    <property type="match status" value="1"/>
</dbReference>
<feature type="domain" description="Core-binding (CB)" evidence="8">
    <location>
        <begin position="105"/>
        <end position="186"/>
    </location>
</feature>
<dbReference type="InterPro" id="IPR013762">
    <property type="entry name" value="Integrase-like_cat_sf"/>
</dbReference>
<evidence type="ECO:0000313" key="9">
    <source>
        <dbReference type="EMBL" id="QND79592.1"/>
    </source>
</evidence>